<dbReference type="AlphaFoldDB" id="A0A5N6TDE4"/>
<dbReference type="EMBL" id="ML742575">
    <property type="protein sequence ID" value="KAE8144307.1"/>
    <property type="molecule type" value="Genomic_DNA"/>
</dbReference>
<dbReference type="Proteomes" id="UP000325780">
    <property type="component" value="Unassembled WGS sequence"/>
</dbReference>
<keyword evidence="1" id="KW-1133">Transmembrane helix</keyword>
<keyword evidence="3" id="KW-1185">Reference proteome</keyword>
<sequence>MSGLCVDPKMMDDCFMGPACLFEQIIIIPGQNVHTCPSFFSFLFFPDFFIPLLFSIIAWETAVSPHPLVTSTSPFFLTLY</sequence>
<reference evidence="2 3" key="1">
    <citation type="submission" date="2019-04" db="EMBL/GenBank/DDBJ databases">
        <title>Friends and foes A comparative genomics study of 23 Aspergillus species from section Flavi.</title>
        <authorList>
            <consortium name="DOE Joint Genome Institute"/>
            <person name="Kjaerbolling I."/>
            <person name="Vesth T."/>
            <person name="Frisvad J.C."/>
            <person name="Nybo J.L."/>
            <person name="Theobald S."/>
            <person name="Kildgaard S."/>
            <person name="Isbrandt T."/>
            <person name="Kuo A."/>
            <person name="Sato A."/>
            <person name="Lyhne E.K."/>
            <person name="Kogle M.E."/>
            <person name="Wiebenga A."/>
            <person name="Kun R.S."/>
            <person name="Lubbers R.J."/>
            <person name="Makela M.R."/>
            <person name="Barry K."/>
            <person name="Chovatia M."/>
            <person name="Clum A."/>
            <person name="Daum C."/>
            <person name="Haridas S."/>
            <person name="He G."/>
            <person name="LaButti K."/>
            <person name="Lipzen A."/>
            <person name="Mondo S."/>
            <person name="Riley R."/>
            <person name="Salamov A."/>
            <person name="Simmons B.A."/>
            <person name="Magnuson J.K."/>
            <person name="Henrissat B."/>
            <person name="Mortensen U.H."/>
            <person name="Larsen T.O."/>
            <person name="Devries R.P."/>
            <person name="Grigoriev I.V."/>
            <person name="Machida M."/>
            <person name="Baker S.E."/>
            <person name="Andersen M.R."/>
        </authorList>
    </citation>
    <scope>NUCLEOTIDE SEQUENCE [LARGE SCALE GENOMIC DNA]</scope>
    <source>
        <strain evidence="2 3">IBT 18842</strain>
    </source>
</reference>
<name>A0A5N6TDE4_ASPAV</name>
<evidence type="ECO:0000313" key="2">
    <source>
        <dbReference type="EMBL" id="KAE8144307.1"/>
    </source>
</evidence>
<evidence type="ECO:0000256" key="1">
    <source>
        <dbReference type="SAM" id="Phobius"/>
    </source>
</evidence>
<gene>
    <name evidence="2" type="ORF">BDV25DRAFT_167136</name>
</gene>
<accession>A0A5N6TDE4</accession>
<keyword evidence="1" id="KW-0472">Membrane</keyword>
<evidence type="ECO:0000313" key="3">
    <source>
        <dbReference type="Proteomes" id="UP000325780"/>
    </source>
</evidence>
<feature type="transmembrane region" description="Helical" evidence="1">
    <location>
        <begin position="39"/>
        <end position="59"/>
    </location>
</feature>
<organism evidence="2 3">
    <name type="scientific">Aspergillus avenaceus</name>
    <dbReference type="NCBI Taxonomy" id="36643"/>
    <lineage>
        <taxon>Eukaryota</taxon>
        <taxon>Fungi</taxon>
        <taxon>Dikarya</taxon>
        <taxon>Ascomycota</taxon>
        <taxon>Pezizomycotina</taxon>
        <taxon>Eurotiomycetes</taxon>
        <taxon>Eurotiomycetidae</taxon>
        <taxon>Eurotiales</taxon>
        <taxon>Aspergillaceae</taxon>
        <taxon>Aspergillus</taxon>
        <taxon>Aspergillus subgen. Circumdati</taxon>
    </lineage>
</organism>
<protein>
    <submittedName>
        <fullName evidence="2">Uncharacterized protein</fullName>
    </submittedName>
</protein>
<keyword evidence="1" id="KW-0812">Transmembrane</keyword>
<proteinExistence type="predicted"/>